<proteinExistence type="predicted"/>
<dbReference type="Proteomes" id="UP000650833">
    <property type="component" value="Unassembled WGS sequence"/>
</dbReference>
<evidence type="ECO:0000313" key="2">
    <source>
        <dbReference type="Proteomes" id="UP000650833"/>
    </source>
</evidence>
<gene>
    <name evidence="1" type="ORF">INT46_005624</name>
</gene>
<name>A0A8H7UMU5_9FUNG</name>
<protein>
    <submittedName>
        <fullName evidence="1">Uncharacterized protein</fullName>
    </submittedName>
</protein>
<dbReference type="AlphaFoldDB" id="A0A8H7UMU5"/>
<sequence length="144" mass="16794">MDWQLALLTCETSVRWRTVKTNVCQQIFGSRPYTSTNVMLHIINLPSIKDCIAILQEKFIYRSLSLLGDSLLMKMLLYLQSIQAKSKWFKIANLSFWKTLADQSNNMNPVPLNLNDLDFSDRAMLLNYRENIPNYLLVADQSWQ</sequence>
<dbReference type="OrthoDB" id="2288839at2759"/>
<evidence type="ECO:0000313" key="1">
    <source>
        <dbReference type="EMBL" id="KAG2191871.1"/>
    </source>
</evidence>
<accession>A0A8H7UMU5</accession>
<dbReference type="EMBL" id="JAEPRC010000779">
    <property type="protein sequence ID" value="KAG2191871.1"/>
    <property type="molecule type" value="Genomic_DNA"/>
</dbReference>
<organism evidence="1 2">
    <name type="scientific">Mucor plumbeus</name>
    <dbReference type="NCBI Taxonomy" id="97098"/>
    <lineage>
        <taxon>Eukaryota</taxon>
        <taxon>Fungi</taxon>
        <taxon>Fungi incertae sedis</taxon>
        <taxon>Mucoromycota</taxon>
        <taxon>Mucoromycotina</taxon>
        <taxon>Mucoromycetes</taxon>
        <taxon>Mucorales</taxon>
        <taxon>Mucorineae</taxon>
        <taxon>Mucoraceae</taxon>
        <taxon>Mucor</taxon>
    </lineage>
</organism>
<reference evidence="1" key="1">
    <citation type="submission" date="2020-12" db="EMBL/GenBank/DDBJ databases">
        <title>Metabolic potential, ecology and presence of endohyphal bacteria is reflected in genomic diversity of Mucoromycotina.</title>
        <authorList>
            <person name="Muszewska A."/>
            <person name="Okrasinska A."/>
            <person name="Steczkiewicz K."/>
            <person name="Drgas O."/>
            <person name="Orlowska M."/>
            <person name="Perlinska-Lenart U."/>
            <person name="Aleksandrzak-Piekarczyk T."/>
            <person name="Szatraj K."/>
            <person name="Zielenkiewicz U."/>
            <person name="Pilsyk S."/>
            <person name="Malc E."/>
            <person name="Mieczkowski P."/>
            <person name="Kruszewska J.S."/>
            <person name="Biernat P."/>
            <person name="Pawlowska J."/>
        </authorList>
    </citation>
    <scope>NUCLEOTIDE SEQUENCE</scope>
    <source>
        <strain evidence="1">CBS 226.32</strain>
    </source>
</reference>
<comment type="caution">
    <text evidence="1">The sequence shown here is derived from an EMBL/GenBank/DDBJ whole genome shotgun (WGS) entry which is preliminary data.</text>
</comment>
<keyword evidence="2" id="KW-1185">Reference proteome</keyword>